<keyword evidence="10" id="KW-1185">Reference proteome</keyword>
<evidence type="ECO:0000256" key="4">
    <source>
        <dbReference type="ARBA" id="ARBA00022729"/>
    </source>
</evidence>
<dbReference type="PANTHER" id="PTHR11069:SF23">
    <property type="entry name" value="LYSOSOMAL ACID GLUCOSYLCERAMIDASE"/>
    <property type="match status" value="1"/>
</dbReference>
<comment type="catalytic activity">
    <reaction evidence="1">
        <text>a beta-D-glucosyl-(1&lt;-&gt;1')-N-acylsphing-4-enine + H2O = an N-acylsphing-4-enine + D-glucose</text>
        <dbReference type="Rhea" id="RHEA:13269"/>
        <dbReference type="ChEBI" id="CHEBI:4167"/>
        <dbReference type="ChEBI" id="CHEBI:15377"/>
        <dbReference type="ChEBI" id="CHEBI:22801"/>
        <dbReference type="ChEBI" id="CHEBI:52639"/>
        <dbReference type="EC" id="3.2.1.45"/>
    </reaction>
    <physiologicalReaction direction="left-to-right" evidence="1">
        <dbReference type="Rhea" id="RHEA:13270"/>
    </physiologicalReaction>
</comment>
<evidence type="ECO:0000313" key="10">
    <source>
        <dbReference type="Proteomes" id="UP000655588"/>
    </source>
</evidence>
<dbReference type="SUPFAM" id="SSF51445">
    <property type="entry name" value="(Trans)glycosidases"/>
    <property type="match status" value="1"/>
</dbReference>
<evidence type="ECO:0000256" key="6">
    <source>
        <dbReference type="RuleBase" id="RU361188"/>
    </source>
</evidence>
<dbReference type="InterPro" id="IPR033453">
    <property type="entry name" value="Glyco_hydro_30_TIM-barrel"/>
</dbReference>
<keyword evidence="4" id="KW-0732">Signal</keyword>
<reference evidence="9" key="1">
    <citation type="submission" date="2019-11" db="EMBL/GenBank/DDBJ databases">
        <title>The nuclear and mitochondrial genomes of Frieseomelitta varia - a highly eusocial stingless bee (Meliponini) with a permanently sterile worker caste.</title>
        <authorList>
            <person name="Freitas F.C.P."/>
            <person name="Lourenco A.P."/>
            <person name="Nunes F.M.F."/>
            <person name="Paschoal A.R."/>
            <person name="Abreu F.C.P."/>
            <person name="Barbin F.O."/>
            <person name="Bataglia L."/>
            <person name="Cardoso-Junior C.A.M."/>
            <person name="Cervoni M.S."/>
            <person name="Silva S.R."/>
            <person name="Dalarmi F."/>
            <person name="Del Lama M.A."/>
            <person name="Depintor T.S."/>
            <person name="Ferreira K.M."/>
            <person name="Goria P.S."/>
            <person name="Jaskot M.C."/>
            <person name="Lago D.C."/>
            <person name="Luna-Lucena D."/>
            <person name="Moda L.M."/>
            <person name="Nascimento L."/>
            <person name="Pedrino M."/>
            <person name="Rabico F.O."/>
            <person name="Sanches F.C."/>
            <person name="Santos D.E."/>
            <person name="Santos C.G."/>
            <person name="Vieira J."/>
            <person name="Lopes T.F."/>
            <person name="Barchuk A.R."/>
            <person name="Hartfelder K."/>
            <person name="Simoes Z.L.P."/>
            <person name="Bitondi M.M.G."/>
            <person name="Pinheiro D.G."/>
        </authorList>
    </citation>
    <scope>NUCLEOTIDE SEQUENCE</scope>
    <source>
        <strain evidence="9">USP_RPSP 00005682</strain>
        <tissue evidence="9">Whole individual</tissue>
    </source>
</reference>
<dbReference type="Gene3D" id="3.20.20.80">
    <property type="entry name" value="Glycosidases"/>
    <property type="match status" value="1"/>
</dbReference>
<sequence length="558" mass="63626">MLLIAGNTQANDCVPRELDFGIVCVCNATYCDDTPDNNPRIPENGSVYWYVSSKGGLRLNLSQAHFNSCEASNDTPVLTVDPSRRYQTIFGFGGAFTDSTGINIGNLSRAAQDQIIRELIAVVPSVEVRTYFGRNGSRYSLGRIPIGGTDFSTRPYTYDDSADDVSLRYFSLAPEDYNYKIPYIRRAIELNPDLRFFSSAWSAPAWMKTNQRINGLLGFLERRYYGTYVDYLIRFLQEYRNNGINVWGISTGNEPFNAFVPFDRLNVMAWTPRTVSEWVADYAGPMLENSEFNGTKLLLLDDQRFELPWVAAIVFQNPKAKRYISGTAVHWYFDQFFPSSILDTTHNLSPDKFILMTEACTGELFREINMCASVGSGMLDYPKVALGSWERGQEYILSIIEVRIILTAHEMYKLLLFFPPTQTYLCTVFHLKYMNHWGIGWIDWNLVLNKQGGPNWIANYVDAPIIVNPETDEFFKQPMYYALKHFSRFVERGSVRININNNLSSVKSTAFVTPSNEVVVVLYNRSNREEDVVLEDPNNGPVCLTLLPYSINTIIYAQ</sequence>
<organism evidence="9 10">
    <name type="scientific">Frieseomelitta varia</name>
    <dbReference type="NCBI Taxonomy" id="561572"/>
    <lineage>
        <taxon>Eukaryota</taxon>
        <taxon>Metazoa</taxon>
        <taxon>Ecdysozoa</taxon>
        <taxon>Arthropoda</taxon>
        <taxon>Hexapoda</taxon>
        <taxon>Insecta</taxon>
        <taxon>Pterygota</taxon>
        <taxon>Neoptera</taxon>
        <taxon>Endopterygota</taxon>
        <taxon>Hymenoptera</taxon>
        <taxon>Apocrita</taxon>
        <taxon>Aculeata</taxon>
        <taxon>Apoidea</taxon>
        <taxon>Anthophila</taxon>
        <taxon>Apidae</taxon>
        <taxon>Frieseomelitta</taxon>
    </lineage>
</organism>
<evidence type="ECO:0000259" key="8">
    <source>
        <dbReference type="Pfam" id="PF17189"/>
    </source>
</evidence>
<evidence type="ECO:0000256" key="2">
    <source>
        <dbReference type="ARBA" id="ARBA00005382"/>
    </source>
</evidence>
<evidence type="ECO:0000256" key="1">
    <source>
        <dbReference type="ARBA" id="ARBA00001013"/>
    </source>
</evidence>
<keyword evidence="6" id="KW-0746">Sphingolipid metabolism</keyword>
<dbReference type="AlphaFoldDB" id="A0A833R6C2"/>
<feature type="domain" description="Glycosyl hydrolase family 30 TIM-barrel" evidence="7">
    <location>
        <begin position="90"/>
        <end position="401"/>
    </location>
</feature>
<dbReference type="GO" id="GO:0016020">
    <property type="term" value="C:membrane"/>
    <property type="evidence" value="ECO:0007669"/>
    <property type="project" value="GOC"/>
</dbReference>
<accession>A0A833R6C2</accession>
<proteinExistence type="inferred from homology"/>
<dbReference type="GO" id="GO:0004348">
    <property type="term" value="F:glucosylceramidase activity"/>
    <property type="evidence" value="ECO:0007669"/>
    <property type="project" value="UniProtKB-EC"/>
</dbReference>
<dbReference type="InterPro" id="IPR017853">
    <property type="entry name" value="GH"/>
</dbReference>
<dbReference type="InterPro" id="IPR033452">
    <property type="entry name" value="GH30_C"/>
</dbReference>
<gene>
    <name evidence="9" type="ORF">E2986_04459</name>
</gene>
<keyword evidence="6" id="KW-0326">Glycosidase</keyword>
<dbReference type="Pfam" id="PF17189">
    <property type="entry name" value="Glyco_hydro_30C"/>
    <property type="match status" value="1"/>
</dbReference>
<evidence type="ECO:0000313" key="9">
    <source>
        <dbReference type="EMBL" id="KAF3421939.1"/>
    </source>
</evidence>
<dbReference type="EMBL" id="WNWW01000794">
    <property type="protein sequence ID" value="KAF3421939.1"/>
    <property type="molecule type" value="Genomic_DNA"/>
</dbReference>
<comment type="similarity">
    <text evidence="2 6">Belongs to the glycosyl hydrolase 30 family.</text>
</comment>
<protein>
    <recommendedName>
        <fullName evidence="3 6">Glucosylceramidase</fullName>
        <ecNumber evidence="3 6">3.2.1.45</ecNumber>
    </recommendedName>
</protein>
<feature type="domain" description="Glycosyl hydrolase family 30 beta sandwich" evidence="8">
    <location>
        <begin position="493"/>
        <end position="554"/>
    </location>
</feature>
<feature type="domain" description="Glycosyl hydrolase family 30 TIM-barrel" evidence="7">
    <location>
        <begin position="431"/>
        <end position="490"/>
    </location>
</feature>
<dbReference type="PRINTS" id="PR00843">
    <property type="entry name" value="GLHYDRLASE30"/>
</dbReference>
<comment type="caution">
    <text evidence="9">The sequence shown here is derived from an EMBL/GenBank/DDBJ whole genome shotgun (WGS) entry which is preliminary data.</text>
</comment>
<evidence type="ECO:0000259" key="7">
    <source>
        <dbReference type="Pfam" id="PF02055"/>
    </source>
</evidence>
<name>A0A833R6C2_9HYME</name>
<evidence type="ECO:0000256" key="5">
    <source>
        <dbReference type="ARBA" id="ARBA00022801"/>
    </source>
</evidence>
<dbReference type="Proteomes" id="UP000655588">
    <property type="component" value="Unassembled WGS sequence"/>
</dbReference>
<evidence type="ECO:0000256" key="3">
    <source>
        <dbReference type="ARBA" id="ARBA00012658"/>
    </source>
</evidence>
<dbReference type="PANTHER" id="PTHR11069">
    <property type="entry name" value="GLUCOSYLCERAMIDASE"/>
    <property type="match status" value="1"/>
</dbReference>
<dbReference type="Pfam" id="PF02055">
    <property type="entry name" value="Glyco_hydro_30"/>
    <property type="match status" value="2"/>
</dbReference>
<keyword evidence="5 6" id="KW-0378">Hydrolase</keyword>
<keyword evidence="6" id="KW-0443">Lipid metabolism</keyword>
<dbReference type="EC" id="3.2.1.45" evidence="3 6"/>
<dbReference type="InterPro" id="IPR001139">
    <property type="entry name" value="Glyco_hydro_30"/>
</dbReference>
<dbReference type="GO" id="GO:0006680">
    <property type="term" value="P:glucosylceramide catabolic process"/>
    <property type="evidence" value="ECO:0007669"/>
    <property type="project" value="TreeGrafter"/>
</dbReference>
<dbReference type="SUPFAM" id="SSF51011">
    <property type="entry name" value="Glycosyl hydrolase domain"/>
    <property type="match status" value="1"/>
</dbReference>